<dbReference type="InterPro" id="IPR010095">
    <property type="entry name" value="Cas12f1-like_TNB"/>
</dbReference>
<evidence type="ECO:0000256" key="2">
    <source>
        <dbReference type="ARBA" id="ARBA00011044"/>
    </source>
</evidence>
<keyword evidence="5" id="KW-0862">Zinc</keyword>
<accession>A0A2X0R8E9</accession>
<gene>
    <name evidence="11" type="ORF">BDKNPLJD_01610</name>
</gene>
<dbReference type="NCBIfam" id="NF040570">
    <property type="entry name" value="guided_TnpB"/>
    <property type="match status" value="1"/>
</dbReference>
<keyword evidence="6" id="KW-0238">DNA-binding</keyword>
<feature type="domain" description="Probable transposase IS891/IS1136/IS1341" evidence="8">
    <location>
        <begin position="171"/>
        <end position="228"/>
    </location>
</feature>
<protein>
    <submittedName>
        <fullName evidence="11">Uncharacterized protein</fullName>
    </submittedName>
</protein>
<name>A0A2X0R8E9_LACHE</name>
<dbReference type="GO" id="GO:0006310">
    <property type="term" value="P:DNA recombination"/>
    <property type="evidence" value="ECO:0007669"/>
    <property type="project" value="UniProtKB-KW"/>
</dbReference>
<evidence type="ECO:0000256" key="5">
    <source>
        <dbReference type="ARBA" id="ARBA00022833"/>
    </source>
</evidence>
<evidence type="ECO:0000256" key="1">
    <source>
        <dbReference type="ARBA" id="ARBA00008761"/>
    </source>
</evidence>
<dbReference type="GO" id="GO:0046872">
    <property type="term" value="F:metal ion binding"/>
    <property type="evidence" value="ECO:0007669"/>
    <property type="project" value="UniProtKB-KW"/>
</dbReference>
<keyword evidence="3" id="KW-0815">Transposition</keyword>
<dbReference type="Pfam" id="PF12323">
    <property type="entry name" value="HTH_OrfB_IS605"/>
    <property type="match status" value="1"/>
</dbReference>
<dbReference type="Pfam" id="PF07282">
    <property type="entry name" value="Cas12f1-like_TNB"/>
    <property type="match status" value="1"/>
</dbReference>
<dbReference type="AlphaFoldDB" id="A0A2X0R8E9"/>
<dbReference type="PANTHER" id="PTHR30405:SF25">
    <property type="entry name" value="RNA-GUIDED DNA ENDONUCLEASE INSQ-RELATED"/>
    <property type="match status" value="1"/>
</dbReference>
<dbReference type="InterPro" id="IPR001959">
    <property type="entry name" value="Transposase"/>
</dbReference>
<dbReference type="Pfam" id="PF01385">
    <property type="entry name" value="OrfB_IS605"/>
    <property type="match status" value="1"/>
</dbReference>
<evidence type="ECO:0000259" key="8">
    <source>
        <dbReference type="Pfam" id="PF01385"/>
    </source>
</evidence>
<evidence type="ECO:0000256" key="3">
    <source>
        <dbReference type="ARBA" id="ARBA00022578"/>
    </source>
</evidence>
<keyword evidence="7" id="KW-0233">DNA recombination</keyword>
<dbReference type="InterPro" id="IPR051399">
    <property type="entry name" value="RNA-guided_DNA_endo/Transpos"/>
</dbReference>
<evidence type="ECO:0000256" key="7">
    <source>
        <dbReference type="ARBA" id="ARBA00023172"/>
    </source>
</evidence>
<dbReference type="EMBL" id="OGTV01000081">
    <property type="protein sequence ID" value="SPB25731.1"/>
    <property type="molecule type" value="Genomic_DNA"/>
</dbReference>
<dbReference type="NCBIfam" id="TIGR01766">
    <property type="entry name" value="IS200/IS605 family accessory protein TnpB-like domain"/>
    <property type="match status" value="1"/>
</dbReference>
<comment type="similarity">
    <text evidence="1">In the C-terminal section; belongs to the transposase 35 family.</text>
</comment>
<dbReference type="PANTHER" id="PTHR30405">
    <property type="entry name" value="TRANSPOSASE"/>
    <property type="match status" value="1"/>
</dbReference>
<evidence type="ECO:0000256" key="4">
    <source>
        <dbReference type="ARBA" id="ARBA00022723"/>
    </source>
</evidence>
<evidence type="ECO:0000259" key="10">
    <source>
        <dbReference type="Pfam" id="PF12323"/>
    </source>
</evidence>
<dbReference type="GO" id="GO:0003677">
    <property type="term" value="F:DNA binding"/>
    <property type="evidence" value="ECO:0007669"/>
    <property type="project" value="UniProtKB-KW"/>
</dbReference>
<reference evidence="11" key="1">
    <citation type="submission" date="2018-01" db="EMBL/GenBank/DDBJ databases">
        <authorList>
            <person name="Gaut B.S."/>
            <person name="Morton B.R."/>
            <person name="Clegg M.T."/>
            <person name="Duvall M.R."/>
        </authorList>
    </citation>
    <scope>NUCLEOTIDE SEQUENCE</scope>
    <source>
        <strain evidence="11">Lactobacillus helveticus</strain>
    </source>
</reference>
<sequence length="324" mass="37915">MLKGIKLRLYPNRTQQNQLEQIFGNDRFVWNQMLAMMNERYQNNKALPFLGKFKLNYLLKPLKKEYPFLKNSDSSSLQVVNEFLTQSWKNFFQDKSGQIGKPRFHSRKYLKKSYTGKSTIRITGKRYLKIPKLGYVKTSKTGVLQKKYSRHRHLVKLLVLQNKNKRVLCPRSLESFTNWQKAQKSKAKYQAKAANQCRDYLHKLTTHLVKQYNVIAIEDLKTKNLQKNHHLVKSIANASWRMFRQMLEYKCEWYGKKLIAVDPKNTSRICSKCGYNSGAKPLEIREWTCSKCQTKHDRDINAAVNILHKGSTKLTGQGLAMVTS</sequence>
<evidence type="ECO:0000256" key="6">
    <source>
        <dbReference type="ARBA" id="ARBA00023125"/>
    </source>
</evidence>
<dbReference type="GO" id="GO:0032196">
    <property type="term" value="P:transposition"/>
    <property type="evidence" value="ECO:0007669"/>
    <property type="project" value="UniProtKB-KW"/>
</dbReference>
<evidence type="ECO:0000259" key="9">
    <source>
        <dbReference type="Pfam" id="PF07282"/>
    </source>
</evidence>
<feature type="domain" description="Cas12f1-like TNB" evidence="9">
    <location>
        <begin position="240"/>
        <end position="306"/>
    </location>
</feature>
<evidence type="ECO:0000313" key="11">
    <source>
        <dbReference type="EMBL" id="SPB25731.1"/>
    </source>
</evidence>
<organism evidence="11">
    <name type="scientific">Lactobacillus helveticus</name>
    <name type="common">Lactobacillus suntoryeus</name>
    <dbReference type="NCBI Taxonomy" id="1587"/>
    <lineage>
        <taxon>Bacteria</taxon>
        <taxon>Bacillati</taxon>
        <taxon>Bacillota</taxon>
        <taxon>Bacilli</taxon>
        <taxon>Lactobacillales</taxon>
        <taxon>Lactobacillaceae</taxon>
        <taxon>Lactobacillus</taxon>
    </lineage>
</organism>
<proteinExistence type="inferred from homology"/>
<feature type="domain" description="Transposase putative helix-turn-helix" evidence="10">
    <location>
        <begin position="1"/>
        <end position="45"/>
    </location>
</feature>
<comment type="similarity">
    <text evidence="2">In the N-terminal section; belongs to the transposase 2 family.</text>
</comment>
<keyword evidence="4" id="KW-0479">Metal-binding</keyword>
<dbReference type="InterPro" id="IPR021027">
    <property type="entry name" value="Transposase_put_HTH"/>
</dbReference>